<evidence type="ECO:0000256" key="4">
    <source>
        <dbReference type="ARBA" id="ARBA00022691"/>
    </source>
</evidence>
<evidence type="ECO:0000313" key="6">
    <source>
        <dbReference type="EMBL" id="OSX77860.1"/>
    </source>
</evidence>
<feature type="region of interest" description="Disordered" evidence="5">
    <location>
        <begin position="278"/>
        <end position="345"/>
    </location>
</feature>
<dbReference type="Pfam" id="PF01795">
    <property type="entry name" value="Methyltransf_5"/>
    <property type="match status" value="1"/>
</dbReference>
<name>A0A1X6PAS7_PORUM</name>
<dbReference type="SUPFAM" id="SSF53335">
    <property type="entry name" value="S-adenosyl-L-methionine-dependent methyltransferases"/>
    <property type="match status" value="1"/>
</dbReference>
<dbReference type="PANTHER" id="PTHR11265">
    <property type="entry name" value="S-ADENOSYL-METHYLTRANSFERASE MRAW"/>
    <property type="match status" value="1"/>
</dbReference>
<dbReference type="GO" id="GO:0071424">
    <property type="term" value="F:rRNA (cytosine-N4-)-methyltransferase activity"/>
    <property type="evidence" value="ECO:0007669"/>
    <property type="project" value="TreeGrafter"/>
</dbReference>
<dbReference type="PANTHER" id="PTHR11265:SF0">
    <property type="entry name" value="12S RRNA N4-METHYLCYTIDINE METHYLTRANSFERASE"/>
    <property type="match status" value="1"/>
</dbReference>
<evidence type="ECO:0000313" key="7">
    <source>
        <dbReference type="Proteomes" id="UP000218209"/>
    </source>
</evidence>
<evidence type="ECO:0000256" key="5">
    <source>
        <dbReference type="SAM" id="MobiDB-lite"/>
    </source>
</evidence>
<dbReference type="GO" id="GO:0070475">
    <property type="term" value="P:rRNA base methylation"/>
    <property type="evidence" value="ECO:0007669"/>
    <property type="project" value="TreeGrafter"/>
</dbReference>
<dbReference type="Gene3D" id="3.40.50.150">
    <property type="entry name" value="Vaccinia Virus protein VP39"/>
    <property type="match status" value="2"/>
</dbReference>
<dbReference type="EMBL" id="KV918826">
    <property type="protein sequence ID" value="OSX77860.1"/>
    <property type="molecule type" value="Genomic_DNA"/>
</dbReference>
<keyword evidence="2" id="KW-0489">Methyltransferase</keyword>
<sequence length="362" mass="37038">MAAASIDHYVGIDRDAAALAVARDALTPVAAATGTRLTLLHGNFADAAALLASAGVPPVDGLLLDYGVSSMQLDTPDRGFSFLRDGPLDMRMDAAATGPTAADIVNGWSEAHLGAALRELGEERHWRGIAASIVAARDAAAAAGRGGLTTTAELAAAVAGGRRLNERRVHPATLTFQALRMVVNAEAAAVAALPRVLGALAPGGVAAVISFHSLEDRVVKRVFRDAGARGKVLGGGGRGGRGVTGGRVGVAGWGGRGEGARRRRRWGWWWRRRRRWGRAPHGGADQAPARRLGGRGEAQPAVAVGQTPRRPVARAGRGRARQGQQVPAVRGGGGSAGEGVRAGGTGGGRVVVCGLSLKVGEQ</sequence>
<comment type="similarity">
    <text evidence="1">Belongs to the methyltransferase superfamily. RsmH family.</text>
</comment>
<dbReference type="Proteomes" id="UP000218209">
    <property type="component" value="Unassembled WGS sequence"/>
</dbReference>
<dbReference type="AlphaFoldDB" id="A0A1X6PAS7"/>
<protein>
    <submittedName>
        <fullName evidence="6">Uncharacterized protein</fullName>
    </submittedName>
</protein>
<evidence type="ECO:0000256" key="2">
    <source>
        <dbReference type="ARBA" id="ARBA00022603"/>
    </source>
</evidence>
<dbReference type="InterPro" id="IPR023397">
    <property type="entry name" value="SAM-dep_MeTrfase_MraW_recog"/>
</dbReference>
<keyword evidence="3" id="KW-0808">Transferase</keyword>
<evidence type="ECO:0000256" key="3">
    <source>
        <dbReference type="ARBA" id="ARBA00022679"/>
    </source>
</evidence>
<feature type="compositionally biased region" description="Low complexity" evidence="5">
    <location>
        <begin position="308"/>
        <end position="329"/>
    </location>
</feature>
<keyword evidence="7" id="KW-1185">Reference proteome</keyword>
<accession>A0A1X6PAS7</accession>
<dbReference type="NCBIfam" id="TIGR00006">
    <property type="entry name" value="16S rRNA (cytosine(1402)-N(4))-methyltransferase RsmH"/>
    <property type="match status" value="1"/>
</dbReference>
<evidence type="ECO:0000256" key="1">
    <source>
        <dbReference type="ARBA" id="ARBA00010396"/>
    </source>
</evidence>
<dbReference type="InterPro" id="IPR029063">
    <property type="entry name" value="SAM-dependent_MTases_sf"/>
</dbReference>
<feature type="compositionally biased region" description="Gly residues" evidence="5">
    <location>
        <begin position="330"/>
        <end position="345"/>
    </location>
</feature>
<dbReference type="SUPFAM" id="SSF81799">
    <property type="entry name" value="Putative methyltransferase TM0872, insert domain"/>
    <property type="match status" value="1"/>
</dbReference>
<dbReference type="OrthoDB" id="439808at2759"/>
<dbReference type="InterPro" id="IPR002903">
    <property type="entry name" value="RsmH"/>
</dbReference>
<organism evidence="6 7">
    <name type="scientific">Porphyra umbilicalis</name>
    <name type="common">Purple laver</name>
    <name type="synonym">Red alga</name>
    <dbReference type="NCBI Taxonomy" id="2786"/>
    <lineage>
        <taxon>Eukaryota</taxon>
        <taxon>Rhodophyta</taxon>
        <taxon>Bangiophyceae</taxon>
        <taxon>Bangiales</taxon>
        <taxon>Bangiaceae</taxon>
        <taxon>Porphyra</taxon>
    </lineage>
</organism>
<reference evidence="6 7" key="1">
    <citation type="submission" date="2017-03" db="EMBL/GenBank/DDBJ databases">
        <title>WGS assembly of Porphyra umbilicalis.</title>
        <authorList>
            <person name="Brawley S.H."/>
            <person name="Blouin N.A."/>
            <person name="Ficko-Blean E."/>
            <person name="Wheeler G.L."/>
            <person name="Lohr M."/>
            <person name="Goodson H.V."/>
            <person name="Jenkins J.W."/>
            <person name="Blaby-Haas C.E."/>
            <person name="Helliwell K.E."/>
            <person name="Chan C."/>
            <person name="Marriage T."/>
            <person name="Bhattacharya D."/>
            <person name="Klein A.S."/>
            <person name="Badis Y."/>
            <person name="Brodie J."/>
            <person name="Cao Y."/>
            <person name="Collen J."/>
            <person name="Dittami S.M."/>
            <person name="Gachon C.M."/>
            <person name="Green B.R."/>
            <person name="Karpowicz S."/>
            <person name="Kim J.W."/>
            <person name="Kudahl U."/>
            <person name="Lin S."/>
            <person name="Michel G."/>
            <person name="Mittag M."/>
            <person name="Olson B.J."/>
            <person name="Pangilinan J."/>
            <person name="Peng Y."/>
            <person name="Qiu H."/>
            <person name="Shu S."/>
            <person name="Singer J.T."/>
            <person name="Smith A.G."/>
            <person name="Sprecher B.N."/>
            <person name="Wagner V."/>
            <person name="Wang W."/>
            <person name="Wang Z.-Y."/>
            <person name="Yan J."/>
            <person name="Yarish C."/>
            <person name="Zoeuner-Riek S."/>
            <person name="Zhuang Y."/>
            <person name="Zou Y."/>
            <person name="Lindquist E.A."/>
            <person name="Grimwood J."/>
            <person name="Barry K."/>
            <person name="Rokhsar D.S."/>
            <person name="Schmutz J."/>
            <person name="Stiller J.W."/>
            <person name="Grossman A.R."/>
            <person name="Prochnik S.E."/>
        </authorList>
    </citation>
    <scope>NUCLEOTIDE SEQUENCE [LARGE SCALE GENOMIC DNA]</scope>
    <source>
        <strain evidence="6">4086291</strain>
    </source>
</reference>
<gene>
    <name evidence="6" type="ORF">BU14_0130s0015</name>
</gene>
<keyword evidence="4" id="KW-0949">S-adenosyl-L-methionine</keyword>
<proteinExistence type="inferred from homology"/>